<gene>
    <name evidence="1" type="ORF">FHR96_004045</name>
</gene>
<comment type="caution">
    <text evidence="1">The sequence shown here is derived from an EMBL/GenBank/DDBJ whole genome shotgun (WGS) entry which is preliminary data.</text>
</comment>
<dbReference type="EMBL" id="JACHXM010000035">
    <property type="protein sequence ID" value="MBB3143131.1"/>
    <property type="molecule type" value="Genomic_DNA"/>
</dbReference>
<dbReference type="Proteomes" id="UP000525987">
    <property type="component" value="Unassembled WGS sequence"/>
</dbReference>
<organism evidence="1 2">
    <name type="scientific">Halomonas organivorans</name>
    <dbReference type="NCBI Taxonomy" id="257772"/>
    <lineage>
        <taxon>Bacteria</taxon>
        <taxon>Pseudomonadati</taxon>
        <taxon>Pseudomonadota</taxon>
        <taxon>Gammaproteobacteria</taxon>
        <taxon>Oceanospirillales</taxon>
        <taxon>Halomonadaceae</taxon>
        <taxon>Halomonas</taxon>
    </lineage>
</organism>
<sequence>MKISEQMPECLLLSFTPEDNRQPMSLEQVKPKLFIKKA</sequence>
<proteinExistence type="predicted"/>
<name>A0A7W5C203_9GAMM</name>
<accession>A0A7W5C203</accession>
<protein>
    <submittedName>
        <fullName evidence="1">Uncharacterized protein</fullName>
    </submittedName>
</protein>
<evidence type="ECO:0000313" key="2">
    <source>
        <dbReference type="Proteomes" id="UP000525987"/>
    </source>
</evidence>
<evidence type="ECO:0000313" key="1">
    <source>
        <dbReference type="EMBL" id="MBB3143131.1"/>
    </source>
</evidence>
<keyword evidence="2" id="KW-1185">Reference proteome</keyword>
<reference evidence="1 2" key="1">
    <citation type="submission" date="2020-08" db="EMBL/GenBank/DDBJ databases">
        <title>Genomic Encyclopedia of Type Strains, Phase III (KMG-III): the genomes of soil and plant-associated and newly described type strains.</title>
        <authorList>
            <person name="Whitman W."/>
        </authorList>
    </citation>
    <scope>NUCLEOTIDE SEQUENCE [LARGE SCALE GENOMIC DNA]</scope>
    <source>
        <strain evidence="1 2">CECT 5995</strain>
    </source>
</reference>
<dbReference type="AlphaFoldDB" id="A0A7W5C203"/>